<reference evidence="2 3" key="1">
    <citation type="submission" date="2020-08" db="EMBL/GenBank/DDBJ databases">
        <title>Genome public.</title>
        <authorList>
            <person name="Liu C."/>
            <person name="Sun Q."/>
        </authorList>
    </citation>
    <scope>NUCLEOTIDE SEQUENCE [LARGE SCALE GENOMIC DNA]</scope>
    <source>
        <strain evidence="2 3">M27</strain>
    </source>
</reference>
<dbReference type="EMBL" id="JACOOE010000001">
    <property type="protein sequence ID" value="MBC5603379.1"/>
    <property type="molecule type" value="Genomic_DNA"/>
</dbReference>
<comment type="caution">
    <text evidence="2">The sequence shown here is derived from an EMBL/GenBank/DDBJ whole genome shotgun (WGS) entry which is preliminary data.</text>
</comment>
<evidence type="ECO:0000313" key="3">
    <source>
        <dbReference type="Proteomes" id="UP000600600"/>
    </source>
</evidence>
<organism evidence="2 3">
    <name type="scientific">Bacteroides difficilis</name>
    <dbReference type="NCBI Taxonomy" id="2763021"/>
    <lineage>
        <taxon>Bacteria</taxon>
        <taxon>Pseudomonadati</taxon>
        <taxon>Bacteroidota</taxon>
        <taxon>Bacteroidia</taxon>
        <taxon>Bacteroidales</taxon>
        <taxon>Bacteroidaceae</taxon>
        <taxon>Bacteroides</taxon>
    </lineage>
</organism>
<evidence type="ECO:0000259" key="1">
    <source>
        <dbReference type="Pfam" id="PF20448"/>
    </source>
</evidence>
<dbReference type="InterPro" id="IPR046551">
    <property type="entry name" value="DUF6705"/>
</dbReference>
<protein>
    <recommendedName>
        <fullName evidence="1">DUF6705 domain-containing protein</fullName>
    </recommendedName>
</protein>
<proteinExistence type="predicted"/>
<keyword evidence="3" id="KW-1185">Reference proteome</keyword>
<dbReference type="Pfam" id="PF20448">
    <property type="entry name" value="DUF6705"/>
    <property type="match status" value="1"/>
</dbReference>
<feature type="domain" description="DUF6705" evidence="1">
    <location>
        <begin position="1"/>
        <end position="190"/>
    </location>
</feature>
<name>A0ABR7C7W6_9BACE</name>
<sequence length="190" mass="21811">MKTIKIILLLLVVTTGSLMGQKSVLPTKNLDAYVGTWVYQNNDTIFKVRLQKGQEVGRSAIYNGLHGGYYLSVKGKIIENYWGELPVYWDFSKEPRPDNLYIWASNHSYTLNEIDPNYVSVWFYDQRKKHFGGKGISGGYIHLLSPTKIHWKLNEALGIWYETEGDESITDAERQPIGFSVPDNVIMMKE</sequence>
<evidence type="ECO:0000313" key="2">
    <source>
        <dbReference type="EMBL" id="MBC5603379.1"/>
    </source>
</evidence>
<dbReference type="RefSeq" id="WP_186966183.1">
    <property type="nucleotide sequence ID" value="NZ_JACOOE010000001.1"/>
</dbReference>
<gene>
    <name evidence="2" type="ORF">H8S67_01640</name>
</gene>
<dbReference type="Proteomes" id="UP000600600">
    <property type="component" value="Unassembled WGS sequence"/>
</dbReference>
<accession>A0ABR7C7W6</accession>